<reference evidence="1 2" key="1">
    <citation type="journal article" date="2009" name="Stand. Genomic Sci.">
        <title>Complete genome sequence of Jonesia denitrificans type strain (Prevot 55134).</title>
        <authorList>
            <person name="Pukall R."/>
            <person name="Gehrich-Schroter G."/>
            <person name="Lapidus A."/>
            <person name="Nolan M."/>
            <person name="Glavina Del Rio T."/>
            <person name="Lucas S."/>
            <person name="Chen F."/>
            <person name="Tice H."/>
            <person name="Pitluck S."/>
            <person name="Cheng J.F."/>
            <person name="Copeland A."/>
            <person name="Saunders E."/>
            <person name="Brettin T."/>
            <person name="Detter J.C."/>
            <person name="Bruce D."/>
            <person name="Goodwin L."/>
            <person name="Pati A."/>
            <person name="Ivanova N."/>
            <person name="Mavromatis K."/>
            <person name="Ovchinnikova G."/>
            <person name="Chen A."/>
            <person name="Palaniappan K."/>
            <person name="Land M."/>
            <person name="Hauser L."/>
            <person name="Chang Y.J."/>
            <person name="Jeffries C.D."/>
            <person name="Chain P."/>
            <person name="Goker M."/>
            <person name="Bristow J."/>
            <person name="Eisen J.A."/>
            <person name="Markowitz V."/>
            <person name="Hugenholtz P."/>
            <person name="Kyrpides N.C."/>
            <person name="Klenk H.P."/>
            <person name="Han C."/>
        </authorList>
    </citation>
    <scope>NUCLEOTIDE SEQUENCE [LARGE SCALE GENOMIC DNA]</scope>
    <source>
        <strain evidence="2">ATCC 14870 / DSM 20603 / BCRC 15368 / CIP 55.134 / JCM 11481 / NBRC 15587 / NCTC 10816 / Prevot 55134</strain>
    </source>
</reference>
<accession>C7QYQ1</accession>
<dbReference type="Proteomes" id="UP000000628">
    <property type="component" value="Chromosome"/>
</dbReference>
<dbReference type="KEGG" id="jde:Jden_0224"/>
<protein>
    <submittedName>
        <fullName evidence="1">Uncharacterized protein</fullName>
    </submittedName>
</protein>
<evidence type="ECO:0000313" key="2">
    <source>
        <dbReference type="Proteomes" id="UP000000628"/>
    </source>
</evidence>
<sequence>MIPPARGECCGDSGEHGEECAEEQWSAASECVRQWADDELPNGEADEVGGHGQLHPTAYALDQHLAIAAAWSGAIDHGIDKLTPHQQQALADARQAFIALDAALRDR</sequence>
<name>C7QYQ1_JONDD</name>
<dbReference type="EMBL" id="CP001706">
    <property type="protein sequence ID" value="ACV07898.1"/>
    <property type="molecule type" value="Genomic_DNA"/>
</dbReference>
<proteinExistence type="predicted"/>
<dbReference type="STRING" id="471856.Jden_0224"/>
<organism evidence="1 2">
    <name type="scientific">Jonesia denitrificans (strain ATCC 14870 / DSM 20603 / BCRC 15368 / CIP 55.134 / JCM 11481 / NBRC 15587 / NCTC 10816 / Prevot 55134)</name>
    <name type="common">Listeria denitrificans</name>
    <dbReference type="NCBI Taxonomy" id="471856"/>
    <lineage>
        <taxon>Bacteria</taxon>
        <taxon>Bacillati</taxon>
        <taxon>Actinomycetota</taxon>
        <taxon>Actinomycetes</taxon>
        <taxon>Micrococcales</taxon>
        <taxon>Jonesiaceae</taxon>
        <taxon>Jonesia</taxon>
    </lineage>
</organism>
<evidence type="ECO:0000313" key="1">
    <source>
        <dbReference type="EMBL" id="ACV07898.1"/>
    </source>
</evidence>
<keyword evidence="2" id="KW-1185">Reference proteome</keyword>
<gene>
    <name evidence="1" type="ordered locus">Jden_0224</name>
</gene>
<dbReference type="HOGENOM" id="CLU_2206489_0_0_11"/>
<dbReference type="AlphaFoldDB" id="C7QYQ1"/>